<dbReference type="CDD" id="cd15840">
    <property type="entry name" value="SNARE_Qa"/>
    <property type="match status" value="1"/>
</dbReference>
<dbReference type="EMBL" id="BNCO01000049">
    <property type="protein sequence ID" value="GIL62055.1"/>
    <property type="molecule type" value="Genomic_DNA"/>
</dbReference>
<feature type="domain" description="T-SNARE coiled-coil homology" evidence="5">
    <location>
        <begin position="355"/>
        <end position="417"/>
    </location>
</feature>
<reference evidence="6" key="1">
    <citation type="journal article" date="2021" name="Proc. Natl. Acad. Sci. U.S.A.">
        <title>Three genomes in the algal genus Volvox reveal the fate of a haploid sex-determining region after a transition to homothallism.</title>
        <authorList>
            <person name="Yamamoto K."/>
            <person name="Hamaji T."/>
            <person name="Kawai-Toyooka H."/>
            <person name="Matsuzaki R."/>
            <person name="Takahashi F."/>
            <person name="Nishimura Y."/>
            <person name="Kawachi M."/>
            <person name="Noguchi H."/>
            <person name="Minakuchi Y."/>
            <person name="Umen J.G."/>
            <person name="Toyoda A."/>
            <person name="Nozaki H."/>
        </authorList>
    </citation>
    <scope>NUCLEOTIDE SEQUENCE</scope>
    <source>
        <strain evidence="6">NIES-3780</strain>
    </source>
</reference>
<dbReference type="Gene3D" id="1.20.58.70">
    <property type="match status" value="1"/>
</dbReference>
<dbReference type="PANTHER" id="PTHR19957">
    <property type="entry name" value="SYNTAXIN"/>
    <property type="match status" value="1"/>
</dbReference>
<evidence type="ECO:0000256" key="1">
    <source>
        <dbReference type="ARBA" id="ARBA00009063"/>
    </source>
</evidence>
<dbReference type="GO" id="GO:0006906">
    <property type="term" value="P:vesicle fusion"/>
    <property type="evidence" value="ECO:0007669"/>
    <property type="project" value="TreeGrafter"/>
</dbReference>
<evidence type="ECO:0000256" key="3">
    <source>
        <dbReference type="SAM" id="MobiDB-lite"/>
    </source>
</evidence>
<dbReference type="GO" id="GO:0000149">
    <property type="term" value="F:SNARE binding"/>
    <property type="evidence" value="ECO:0007669"/>
    <property type="project" value="TreeGrafter"/>
</dbReference>
<dbReference type="PROSITE" id="PS00914">
    <property type="entry name" value="SYNTAXIN"/>
    <property type="match status" value="1"/>
</dbReference>
<dbReference type="GO" id="GO:0005484">
    <property type="term" value="F:SNAP receptor activity"/>
    <property type="evidence" value="ECO:0007669"/>
    <property type="project" value="InterPro"/>
</dbReference>
<dbReference type="Pfam" id="PF05739">
    <property type="entry name" value="SNARE"/>
    <property type="match status" value="1"/>
</dbReference>
<keyword evidence="2" id="KW-0653">Protein transport</keyword>
<keyword evidence="4" id="KW-0472">Membrane</keyword>
<dbReference type="InterPro" id="IPR045242">
    <property type="entry name" value="Syntaxin"/>
</dbReference>
<dbReference type="GO" id="GO:0031201">
    <property type="term" value="C:SNARE complex"/>
    <property type="evidence" value="ECO:0007669"/>
    <property type="project" value="TreeGrafter"/>
</dbReference>
<dbReference type="SMART" id="SM00397">
    <property type="entry name" value="t_SNARE"/>
    <property type="match status" value="1"/>
</dbReference>
<sequence length="448" mass="49208">MWVLRRYHEFLTTGRWVLYGFASRHFQCFKTFIDASHITGAHFISAKFKKGIVSLRYDELPQAREAPALVILGQDIQLIDFSSIIAGGIKPGSSAFKSSSFPVIILVAKQGTAAIVANSITRNYSMSFQVRTFCRAGRDESSLHVHTFFSCALQDLAKHGGRELSSYESQATREVEGLVFKLVSNVTQLRKMVDKLGTTKDTLDHRRAISDANITIQELAKSIKEKLTALHDGFPGAPGRSIGSAGVSSEQQLKVKRLLQDFASILQDYKVVQRSAAEREAASLPRQPARSGTAAKGSTEAAVRVPLLGADGGMLTGPAAASSTSREDDIEAAVRRQAQQQAEVSSLEDSVRYHEALIEERDAGIREIQRQIGEVNEMFQDLAVLISDQGEQLQTVDAHITSVAERVTEGQRELVTASRRSRAMRNKCLWLWLVAAVIVSVLLIILLA</sequence>
<dbReference type="Proteomes" id="UP000747399">
    <property type="component" value="Unassembled WGS sequence"/>
</dbReference>
<dbReference type="InterPro" id="IPR006011">
    <property type="entry name" value="Syntaxin_N"/>
</dbReference>
<protein>
    <recommendedName>
        <fullName evidence="5">t-SNARE coiled-coil homology domain-containing protein</fullName>
    </recommendedName>
</protein>
<keyword evidence="7" id="KW-1185">Reference proteome</keyword>
<evidence type="ECO:0000313" key="6">
    <source>
        <dbReference type="EMBL" id="GIL62055.1"/>
    </source>
</evidence>
<dbReference type="SUPFAM" id="SSF47661">
    <property type="entry name" value="t-snare proteins"/>
    <property type="match status" value="1"/>
</dbReference>
<keyword evidence="4" id="KW-0812">Transmembrane</keyword>
<dbReference type="PANTHER" id="PTHR19957:SF38">
    <property type="entry name" value="LD27581P"/>
    <property type="match status" value="1"/>
</dbReference>
<feature type="region of interest" description="Disordered" evidence="3">
    <location>
        <begin position="279"/>
        <end position="300"/>
    </location>
</feature>
<feature type="transmembrane region" description="Helical" evidence="4">
    <location>
        <begin position="429"/>
        <end position="447"/>
    </location>
</feature>
<keyword evidence="4" id="KW-1133">Transmembrane helix</keyword>
<dbReference type="GO" id="GO:0012505">
    <property type="term" value="C:endomembrane system"/>
    <property type="evidence" value="ECO:0007669"/>
    <property type="project" value="TreeGrafter"/>
</dbReference>
<dbReference type="AlphaFoldDB" id="A0A8J4F6L7"/>
<keyword evidence="2" id="KW-0813">Transport</keyword>
<organism evidence="6 7">
    <name type="scientific">Volvox africanus</name>
    <dbReference type="NCBI Taxonomy" id="51714"/>
    <lineage>
        <taxon>Eukaryota</taxon>
        <taxon>Viridiplantae</taxon>
        <taxon>Chlorophyta</taxon>
        <taxon>core chlorophytes</taxon>
        <taxon>Chlorophyceae</taxon>
        <taxon>CS clade</taxon>
        <taxon>Chlamydomonadales</taxon>
        <taxon>Volvocaceae</taxon>
        <taxon>Volvox</taxon>
    </lineage>
</organism>
<dbReference type="InterPro" id="IPR010989">
    <property type="entry name" value="SNARE"/>
</dbReference>
<dbReference type="Pfam" id="PF14523">
    <property type="entry name" value="Syntaxin_2"/>
    <property type="match status" value="1"/>
</dbReference>
<evidence type="ECO:0000313" key="7">
    <source>
        <dbReference type="Proteomes" id="UP000747399"/>
    </source>
</evidence>
<dbReference type="GO" id="GO:0048278">
    <property type="term" value="P:vesicle docking"/>
    <property type="evidence" value="ECO:0007669"/>
    <property type="project" value="TreeGrafter"/>
</dbReference>
<evidence type="ECO:0000256" key="4">
    <source>
        <dbReference type="SAM" id="Phobius"/>
    </source>
</evidence>
<comment type="caution">
    <text evidence="6">The sequence shown here is derived from an EMBL/GenBank/DDBJ whole genome shotgun (WGS) entry which is preliminary data.</text>
</comment>
<dbReference type="PROSITE" id="PS50192">
    <property type="entry name" value="T_SNARE"/>
    <property type="match status" value="1"/>
</dbReference>
<dbReference type="GO" id="GO:0006886">
    <property type="term" value="P:intracellular protein transport"/>
    <property type="evidence" value="ECO:0007669"/>
    <property type="project" value="InterPro"/>
</dbReference>
<evidence type="ECO:0000259" key="5">
    <source>
        <dbReference type="PROSITE" id="PS50192"/>
    </source>
</evidence>
<gene>
    <name evidence="6" type="ORF">Vafri_16372</name>
</gene>
<dbReference type="InterPro" id="IPR006012">
    <property type="entry name" value="Syntaxin/epimorphin_CS"/>
</dbReference>
<accession>A0A8J4F6L7</accession>
<dbReference type="InterPro" id="IPR000727">
    <property type="entry name" value="T_SNARE_dom"/>
</dbReference>
<name>A0A8J4F6L7_9CHLO</name>
<evidence type="ECO:0000256" key="2">
    <source>
        <dbReference type="ARBA" id="ARBA00022927"/>
    </source>
</evidence>
<comment type="similarity">
    <text evidence="1">Belongs to the syntaxin family.</text>
</comment>
<dbReference type="Gene3D" id="1.20.5.110">
    <property type="match status" value="1"/>
</dbReference>
<proteinExistence type="inferred from homology"/>